<dbReference type="RefSeq" id="WP_116190933.1">
    <property type="nucleotide sequence ID" value="NZ_QTTN01000027.1"/>
</dbReference>
<accession>A0A3D9RP31</accession>
<dbReference type="EMBL" id="QTTN01000027">
    <property type="protein sequence ID" value="REE77752.1"/>
    <property type="molecule type" value="Genomic_DNA"/>
</dbReference>
<name>A0A3D9RP31_9BACL</name>
<comment type="caution">
    <text evidence="2">The sequence shown here is derived from an EMBL/GenBank/DDBJ whole genome shotgun (WGS) entry which is preliminary data.</text>
</comment>
<reference evidence="2 3" key="1">
    <citation type="submission" date="2018-08" db="EMBL/GenBank/DDBJ databases">
        <title>Genomic Encyclopedia of Type Strains, Phase III (KMG-III): the genomes of soil and plant-associated and newly described type strains.</title>
        <authorList>
            <person name="Whitman W."/>
        </authorList>
    </citation>
    <scope>NUCLEOTIDE SEQUENCE [LARGE SCALE GENOMIC DNA]</scope>
    <source>
        <strain evidence="2 3">CGMCC 1.10966</strain>
    </source>
</reference>
<evidence type="ECO:0000313" key="2">
    <source>
        <dbReference type="EMBL" id="REE77752.1"/>
    </source>
</evidence>
<keyword evidence="3" id="KW-1185">Reference proteome</keyword>
<sequence>MSMGQVREAERPSIPEGTHQLIQDKYLVPTNEIMRLYRKVDEWIEDRSPGGIIFGRQRRGKTQAIKYIEKKLTLRYGDELPIFVIPAKHKFTANEEVFYEWLLLWVGHAFPYAGKKNHKFDRLAKFLLEKGEKSKYKQIVMFMDEAQALLEQHYKWLIDLYNYLNAFQIKLIILLVGQPELKLTKSSFVTQGMNHIVGRFMINEHELFGAKTVTDFQVCLKGYDTIEYPEGSGWSYTRYYYPEAYAEGKRLEHCANDLFEAFALVRQERGFGGKMEVGMQDLTTTIKYALAKYGAESKKKNHWIDLATWVECVKKAGYVDSEVSFNVSKLE</sequence>
<dbReference type="Pfam" id="PF13401">
    <property type="entry name" value="AAA_22"/>
    <property type="match status" value="1"/>
</dbReference>
<dbReference type="InterPro" id="IPR049945">
    <property type="entry name" value="AAA_22"/>
</dbReference>
<dbReference type="SUPFAM" id="SSF52540">
    <property type="entry name" value="P-loop containing nucleoside triphosphate hydrolases"/>
    <property type="match status" value="1"/>
</dbReference>
<dbReference type="GO" id="GO:0016887">
    <property type="term" value="F:ATP hydrolysis activity"/>
    <property type="evidence" value="ECO:0007669"/>
    <property type="project" value="InterPro"/>
</dbReference>
<dbReference type="Gene3D" id="3.40.50.300">
    <property type="entry name" value="P-loop containing nucleotide triphosphate hydrolases"/>
    <property type="match status" value="1"/>
</dbReference>
<protein>
    <submittedName>
        <fullName evidence="2">AAA domain-containing protein</fullName>
    </submittedName>
</protein>
<organism evidence="2 3">
    <name type="scientific">Paenibacillus taihuensis</name>
    <dbReference type="NCBI Taxonomy" id="1156355"/>
    <lineage>
        <taxon>Bacteria</taxon>
        <taxon>Bacillati</taxon>
        <taxon>Bacillota</taxon>
        <taxon>Bacilli</taxon>
        <taxon>Bacillales</taxon>
        <taxon>Paenibacillaceae</taxon>
        <taxon>Paenibacillus</taxon>
    </lineage>
</organism>
<dbReference type="OrthoDB" id="8903747at2"/>
<feature type="domain" description="ORC1/DEAH AAA+ ATPase" evidence="1">
    <location>
        <begin position="51"/>
        <end position="181"/>
    </location>
</feature>
<dbReference type="AlphaFoldDB" id="A0A3D9RP31"/>
<dbReference type="InterPro" id="IPR027417">
    <property type="entry name" value="P-loop_NTPase"/>
</dbReference>
<proteinExistence type="predicted"/>
<dbReference type="Proteomes" id="UP000256304">
    <property type="component" value="Unassembled WGS sequence"/>
</dbReference>
<evidence type="ECO:0000259" key="1">
    <source>
        <dbReference type="Pfam" id="PF13401"/>
    </source>
</evidence>
<evidence type="ECO:0000313" key="3">
    <source>
        <dbReference type="Proteomes" id="UP000256304"/>
    </source>
</evidence>
<gene>
    <name evidence="2" type="ORF">A8990_12772</name>
</gene>